<evidence type="ECO:0000256" key="10">
    <source>
        <dbReference type="ARBA" id="ARBA00023136"/>
    </source>
</evidence>
<dbReference type="Proteomes" id="UP000192491">
    <property type="component" value="Unassembled WGS sequence"/>
</dbReference>
<evidence type="ECO:0000256" key="15">
    <source>
        <dbReference type="SAM" id="Phobius"/>
    </source>
</evidence>
<dbReference type="Pfam" id="PF02600">
    <property type="entry name" value="DsbB"/>
    <property type="match status" value="1"/>
</dbReference>
<keyword evidence="10 14" id="KW-0472">Membrane</keyword>
<evidence type="ECO:0000256" key="7">
    <source>
        <dbReference type="ARBA" id="ARBA00022982"/>
    </source>
</evidence>
<accession>A0A1Y1QKV2</accession>
<dbReference type="InterPro" id="IPR022920">
    <property type="entry name" value="Disulphide_bond_form_DsbB"/>
</dbReference>
<feature type="disulfide bond" description="Redox-active" evidence="14">
    <location>
        <begin position="33"/>
        <end position="36"/>
    </location>
</feature>
<keyword evidence="6 14" id="KW-0812">Transmembrane</keyword>
<keyword evidence="9 14" id="KW-0560">Oxidoreductase</keyword>
<sequence length="169" mass="19176">MQKRNHYLFVVLFCLAMFSTALFFQLVVGLEPCPLCVFQRIALLFIGLVGLLAFLHNPRGFADRLYGVLLIVGGLGSLGVAVRHVWLLSLPKDEAASCGPGMEIWLDRFIAVLPQGSVTETLFRSGAECTEMSWTLLGFSMPQLVFPVIILFFIYLVWLFFKQDRRMFY</sequence>
<dbReference type="InterPro" id="IPR050183">
    <property type="entry name" value="DsbB"/>
</dbReference>
<evidence type="ECO:0000256" key="1">
    <source>
        <dbReference type="ARBA" id="ARBA00004429"/>
    </source>
</evidence>
<evidence type="ECO:0000256" key="4">
    <source>
        <dbReference type="ARBA" id="ARBA00022475"/>
    </source>
</evidence>
<dbReference type="Gene3D" id="1.20.1550.10">
    <property type="entry name" value="DsbB-like"/>
    <property type="match status" value="1"/>
</dbReference>
<name>A0A1Y1QKV2_9GAMM</name>
<dbReference type="GO" id="GO:0005886">
    <property type="term" value="C:plasma membrane"/>
    <property type="evidence" value="ECO:0007669"/>
    <property type="project" value="UniProtKB-SubCell"/>
</dbReference>
<dbReference type="InterPro" id="IPR023380">
    <property type="entry name" value="DsbB-like_sf"/>
</dbReference>
<dbReference type="GO" id="GO:0015035">
    <property type="term" value="F:protein-disulfide reductase activity"/>
    <property type="evidence" value="ECO:0007669"/>
    <property type="project" value="UniProtKB-UniRule"/>
</dbReference>
<evidence type="ECO:0000313" key="17">
    <source>
        <dbReference type="Proteomes" id="UP000192491"/>
    </source>
</evidence>
<evidence type="ECO:0000256" key="3">
    <source>
        <dbReference type="ARBA" id="ARBA00022448"/>
    </source>
</evidence>
<keyword evidence="4 14" id="KW-1003">Cell membrane</keyword>
<feature type="transmembrane region" description="Helical" evidence="15">
    <location>
        <begin position="67"/>
        <end position="86"/>
    </location>
</feature>
<gene>
    <name evidence="14" type="primary">dsbB</name>
    <name evidence="16" type="ORF">BWK73_26210</name>
</gene>
<comment type="caution">
    <text evidence="14">Lacks conserved residue(s) required for the propagation of feature annotation.</text>
</comment>
<dbReference type="PANTHER" id="PTHR36570">
    <property type="entry name" value="DISULFIDE BOND FORMATION PROTEIN B"/>
    <property type="match status" value="1"/>
</dbReference>
<keyword evidence="13 14" id="KW-0676">Redox-active center</keyword>
<organism evidence="16 17">
    <name type="scientific">Thiothrix lacustris</name>
    <dbReference type="NCBI Taxonomy" id="525917"/>
    <lineage>
        <taxon>Bacteria</taxon>
        <taxon>Pseudomonadati</taxon>
        <taxon>Pseudomonadota</taxon>
        <taxon>Gammaproteobacteria</taxon>
        <taxon>Thiotrichales</taxon>
        <taxon>Thiotrichaceae</taxon>
        <taxon>Thiothrix</taxon>
    </lineage>
</organism>
<feature type="transmembrane region" description="Helical" evidence="15">
    <location>
        <begin position="37"/>
        <end position="55"/>
    </location>
</feature>
<feature type="topological domain" description="Cytoplasmic" evidence="14">
    <location>
        <begin position="163"/>
        <end position="169"/>
    </location>
</feature>
<feature type="topological domain" description="Cytoplasmic" evidence="14">
    <location>
        <begin position="59"/>
        <end position="64"/>
    </location>
</feature>
<feature type="topological domain" description="Cytoplasmic" evidence="14">
    <location>
        <begin position="1"/>
        <end position="6"/>
    </location>
</feature>
<evidence type="ECO:0000256" key="9">
    <source>
        <dbReference type="ARBA" id="ARBA00023002"/>
    </source>
</evidence>
<dbReference type="GO" id="GO:0006457">
    <property type="term" value="P:protein folding"/>
    <property type="evidence" value="ECO:0007669"/>
    <property type="project" value="InterPro"/>
</dbReference>
<evidence type="ECO:0000256" key="12">
    <source>
        <dbReference type="ARBA" id="ARBA00023186"/>
    </source>
</evidence>
<evidence type="ECO:0000313" key="16">
    <source>
        <dbReference type="EMBL" id="OQX08154.1"/>
    </source>
</evidence>
<evidence type="ECO:0000256" key="2">
    <source>
        <dbReference type="ARBA" id="ARBA00008823"/>
    </source>
</evidence>
<feature type="transmembrane region" description="Helical" evidence="15">
    <location>
        <begin position="144"/>
        <end position="161"/>
    </location>
</feature>
<comment type="function">
    <text evidence="14">Required for disulfide bond formation in some periplasmic proteins. Acts by oxidizing the DsbA protein.</text>
</comment>
<evidence type="ECO:0000256" key="6">
    <source>
        <dbReference type="ARBA" id="ARBA00022692"/>
    </source>
</evidence>
<dbReference type="PANTHER" id="PTHR36570:SF3">
    <property type="entry name" value="DISULFIDE BOND FORMATION PROTEIN B"/>
    <property type="match status" value="1"/>
</dbReference>
<keyword evidence="12 14" id="KW-0143">Chaperone</keyword>
<evidence type="ECO:0000256" key="14">
    <source>
        <dbReference type="HAMAP-Rule" id="MF_00286"/>
    </source>
</evidence>
<comment type="caution">
    <text evidence="16">The sequence shown here is derived from an EMBL/GenBank/DDBJ whole genome shotgun (WGS) entry which is preliminary data.</text>
</comment>
<dbReference type="InterPro" id="IPR003752">
    <property type="entry name" value="DiS_bond_form_DsbB/BdbC"/>
</dbReference>
<reference evidence="16 17" key="1">
    <citation type="submission" date="2017-01" db="EMBL/GenBank/DDBJ databases">
        <title>Novel large sulfur bacteria in the metagenomes of groundwater-fed chemosynthetic microbial mats in the Lake Huron basin.</title>
        <authorList>
            <person name="Sharrar A.M."/>
            <person name="Flood B.E."/>
            <person name="Bailey J.V."/>
            <person name="Jones D.S."/>
            <person name="Biddanda B."/>
            <person name="Ruberg S.A."/>
            <person name="Marcus D.N."/>
            <person name="Dick G.J."/>
        </authorList>
    </citation>
    <scope>NUCLEOTIDE SEQUENCE [LARGE SCALE GENOMIC DNA]</scope>
    <source>
        <strain evidence="16">A8</strain>
    </source>
</reference>
<dbReference type="HAMAP" id="MF_00286">
    <property type="entry name" value="DsbB"/>
    <property type="match status" value="1"/>
</dbReference>
<evidence type="ECO:0000256" key="11">
    <source>
        <dbReference type="ARBA" id="ARBA00023157"/>
    </source>
</evidence>
<proteinExistence type="inferred from homology"/>
<feature type="transmembrane region" description="Helical" evidence="15">
    <location>
        <begin position="7"/>
        <end position="25"/>
    </location>
</feature>
<keyword evidence="5" id="KW-0997">Cell inner membrane</keyword>
<dbReference type="AlphaFoldDB" id="A0A1Y1QKV2"/>
<feature type="topological domain" description="Periplasmic" evidence="14">
    <location>
        <begin position="24"/>
        <end position="41"/>
    </location>
</feature>
<comment type="subcellular location">
    <subcellularLocation>
        <location evidence="1">Cell inner membrane</location>
        <topology evidence="1">Multi-pass membrane protein</topology>
    </subcellularLocation>
    <subcellularLocation>
        <location evidence="14">Cell membrane</location>
        <topology evidence="14">Multi-pass membrane protein</topology>
    </subcellularLocation>
</comment>
<evidence type="ECO:0000256" key="8">
    <source>
        <dbReference type="ARBA" id="ARBA00022989"/>
    </source>
</evidence>
<dbReference type="EMBL" id="MTEJ01000184">
    <property type="protein sequence ID" value="OQX08154.1"/>
    <property type="molecule type" value="Genomic_DNA"/>
</dbReference>
<comment type="similarity">
    <text evidence="2 14">Belongs to the DsbB family.</text>
</comment>
<evidence type="ECO:0000256" key="13">
    <source>
        <dbReference type="ARBA" id="ARBA00023284"/>
    </source>
</evidence>
<dbReference type="GO" id="GO:0009055">
    <property type="term" value="F:electron transfer activity"/>
    <property type="evidence" value="ECO:0007669"/>
    <property type="project" value="UniProtKB-UniRule"/>
</dbReference>
<dbReference type="SUPFAM" id="SSF158442">
    <property type="entry name" value="DsbB-like"/>
    <property type="match status" value="1"/>
</dbReference>
<keyword evidence="3 14" id="KW-0813">Transport</keyword>
<keyword evidence="11 14" id="KW-1015">Disulfide bond</keyword>
<keyword evidence="7 14" id="KW-0249">Electron transport</keyword>
<keyword evidence="8 14" id="KW-1133">Transmembrane helix</keyword>
<protein>
    <recommendedName>
        <fullName evidence="14">Disulfide bond formation protein B</fullName>
    </recommendedName>
    <alternativeName>
        <fullName evidence="14">Disulfide oxidoreductase</fullName>
    </alternativeName>
</protein>
<evidence type="ECO:0000256" key="5">
    <source>
        <dbReference type="ARBA" id="ARBA00022519"/>
    </source>
</evidence>